<reference evidence="2" key="1">
    <citation type="journal article" date="2014" name="Int. J. Syst. Evol. Microbiol.">
        <title>Complete genome sequence of Corynebacterium casei LMG S-19264T (=DSM 44701T), isolated from a smear-ripened cheese.</title>
        <authorList>
            <consortium name="US DOE Joint Genome Institute (JGI-PGF)"/>
            <person name="Walter F."/>
            <person name="Albersmeier A."/>
            <person name="Kalinowski J."/>
            <person name="Ruckert C."/>
        </authorList>
    </citation>
    <scope>NUCLEOTIDE SEQUENCE</scope>
    <source>
        <strain evidence="2">NBRC 110071</strain>
    </source>
</reference>
<comment type="caution">
    <text evidence="2">The sequence shown here is derived from an EMBL/GenBank/DDBJ whole genome shotgun (WGS) entry which is preliminary data.</text>
</comment>
<dbReference type="AlphaFoldDB" id="A0AA37SAT2"/>
<evidence type="ECO:0000256" key="1">
    <source>
        <dbReference type="ARBA" id="ARBA00006450"/>
    </source>
</evidence>
<dbReference type="PIRSF" id="PIRSF006169">
    <property type="entry name" value="UCP006169"/>
    <property type="match status" value="1"/>
</dbReference>
<dbReference type="InterPro" id="IPR010648">
    <property type="entry name" value="UPF0270"/>
</dbReference>
<gene>
    <name evidence="2" type="primary">yheU</name>
    <name evidence="2" type="ORF">GCM10007876_28640</name>
</gene>
<name>A0AA37SAT2_9GAMM</name>
<dbReference type="Proteomes" id="UP001161389">
    <property type="component" value="Unassembled WGS sequence"/>
</dbReference>
<protein>
    <submittedName>
        <fullName evidence="2">UPF0270 protein YheU</fullName>
    </submittedName>
</protein>
<keyword evidence="3" id="KW-1185">Reference proteome</keyword>
<dbReference type="Pfam" id="PF06794">
    <property type="entry name" value="UPF0270"/>
    <property type="match status" value="1"/>
</dbReference>
<dbReference type="SUPFAM" id="SSF118001">
    <property type="entry name" value="YehU-like"/>
    <property type="match status" value="1"/>
</dbReference>
<comment type="similarity">
    <text evidence="1">Belongs to the UPF0270 family.</text>
</comment>
<reference evidence="2" key="2">
    <citation type="submission" date="2023-01" db="EMBL/GenBank/DDBJ databases">
        <title>Draft genome sequence of Litoribrevibacter albus strain NBRC 110071.</title>
        <authorList>
            <person name="Sun Q."/>
            <person name="Mori K."/>
        </authorList>
    </citation>
    <scope>NUCLEOTIDE SEQUENCE</scope>
    <source>
        <strain evidence="2">NBRC 110071</strain>
    </source>
</reference>
<dbReference type="RefSeq" id="WP_284382352.1">
    <property type="nucleotide sequence ID" value="NZ_BSNM01000015.1"/>
</dbReference>
<sequence>MAIEVPWQQLSSDALEGLMEAYISREGTDYGEVECSLSEKKAQLLQQLKNGHVLIVFDEESESCNLLTKEQWRQLQSRSAEDEYFGY</sequence>
<dbReference type="Gene3D" id="1.10.10.610">
    <property type="entry name" value="YehU-like"/>
    <property type="match status" value="1"/>
</dbReference>
<proteinExistence type="inferred from homology"/>
<organism evidence="2 3">
    <name type="scientific">Litoribrevibacter albus</name>
    <dbReference type="NCBI Taxonomy" id="1473156"/>
    <lineage>
        <taxon>Bacteria</taxon>
        <taxon>Pseudomonadati</taxon>
        <taxon>Pseudomonadota</taxon>
        <taxon>Gammaproteobacteria</taxon>
        <taxon>Oceanospirillales</taxon>
        <taxon>Oceanospirillaceae</taxon>
        <taxon>Litoribrevibacter</taxon>
    </lineage>
</organism>
<evidence type="ECO:0000313" key="3">
    <source>
        <dbReference type="Proteomes" id="UP001161389"/>
    </source>
</evidence>
<accession>A0AA37SAT2</accession>
<dbReference type="EMBL" id="BSNM01000015">
    <property type="protein sequence ID" value="GLQ32385.1"/>
    <property type="molecule type" value="Genomic_DNA"/>
</dbReference>
<dbReference type="InterPro" id="IPR036685">
    <property type="entry name" value="YehU-like_sf"/>
</dbReference>
<evidence type="ECO:0000313" key="2">
    <source>
        <dbReference type="EMBL" id="GLQ32385.1"/>
    </source>
</evidence>